<dbReference type="AlphaFoldDB" id="T0QU81"/>
<keyword evidence="4" id="KW-1185">Reference proteome</keyword>
<dbReference type="RefSeq" id="XP_008604338.1">
    <property type="nucleotide sequence ID" value="XM_008606116.1"/>
</dbReference>
<dbReference type="InterPro" id="IPR021255">
    <property type="entry name" value="DUF2807"/>
</dbReference>
<keyword evidence="1" id="KW-0472">Membrane</keyword>
<dbReference type="Gene3D" id="2.160.20.120">
    <property type="match status" value="2"/>
</dbReference>
<feature type="transmembrane region" description="Helical" evidence="1">
    <location>
        <begin position="375"/>
        <end position="395"/>
    </location>
</feature>
<feature type="domain" description="Putative auto-transporter adhesin head GIN" evidence="2">
    <location>
        <begin position="228"/>
        <end position="305"/>
    </location>
</feature>
<sequence length="409" mass="43017">MADDTIMPPSLFQRTWNTSEVDGLVGLQLSLPGRVFITRRSSADASAPAAEVVLRSNASDLIDLITVQVVNGTYTSTIHDWKMQVSRDDPILKLSVRDTSTRVQGTLLVHIILNSPVRSVSTSAQTILGHGTLLDNASAEAIDIAAYGNENVWIESTGPVAVKGLTLNAYGSGNIQYTVPHLTLGNTLDLNVFGIGSVIVEAAEAFVDSVESTVGGQGSIFVHGTYAVADMASHILGSGSINYYPYGKCGKSKVDIVGGGNINAGSWVCLRAHASVLGSGKAIVQVVDVLDVSGIGRGHIEYFNETPSTLPSGKTGLLSGPRVEIALANTYQTFAPLATPPRQAIFVSVGPANAGWFLPSSATTTFYGVSVPHSAVLSVVGFALVAMLLALVAVLRRKQPTRHRYSSIN</sequence>
<keyword evidence="1" id="KW-1133">Transmembrane helix</keyword>
<dbReference type="PANTHER" id="PTHR39200">
    <property type="entry name" value="HYPOTHETICAL EXPORTED PROTEIN"/>
    <property type="match status" value="1"/>
</dbReference>
<organism evidence="3 4">
    <name type="scientific">Saprolegnia diclina (strain VS20)</name>
    <dbReference type="NCBI Taxonomy" id="1156394"/>
    <lineage>
        <taxon>Eukaryota</taxon>
        <taxon>Sar</taxon>
        <taxon>Stramenopiles</taxon>
        <taxon>Oomycota</taxon>
        <taxon>Saprolegniomycetes</taxon>
        <taxon>Saprolegniales</taxon>
        <taxon>Saprolegniaceae</taxon>
        <taxon>Saprolegnia</taxon>
    </lineage>
</organism>
<dbReference type="VEuPathDB" id="FungiDB:SDRG_00632"/>
<proteinExistence type="predicted"/>
<keyword evidence="1" id="KW-0812">Transmembrane</keyword>
<gene>
    <name evidence="3" type="ORF">SDRG_00632</name>
</gene>
<protein>
    <recommendedName>
        <fullName evidence="2">Putative auto-transporter adhesin head GIN domain-containing protein</fullName>
    </recommendedName>
</protein>
<evidence type="ECO:0000256" key="1">
    <source>
        <dbReference type="SAM" id="Phobius"/>
    </source>
</evidence>
<name>T0QU81_SAPDV</name>
<dbReference type="Proteomes" id="UP000030762">
    <property type="component" value="Unassembled WGS sequence"/>
</dbReference>
<reference evidence="3 4" key="1">
    <citation type="submission" date="2012-04" db="EMBL/GenBank/DDBJ databases">
        <title>The Genome Sequence of Saprolegnia declina VS20.</title>
        <authorList>
            <consortium name="The Broad Institute Genome Sequencing Platform"/>
            <person name="Russ C."/>
            <person name="Nusbaum C."/>
            <person name="Tyler B."/>
            <person name="van West P."/>
            <person name="Dieguez-Uribeondo J."/>
            <person name="de Bruijn I."/>
            <person name="Tripathy S."/>
            <person name="Jiang R."/>
            <person name="Young S.K."/>
            <person name="Zeng Q."/>
            <person name="Gargeya S."/>
            <person name="Fitzgerald M."/>
            <person name="Haas B."/>
            <person name="Abouelleil A."/>
            <person name="Alvarado L."/>
            <person name="Arachchi H.M."/>
            <person name="Berlin A."/>
            <person name="Chapman S.B."/>
            <person name="Goldberg J."/>
            <person name="Griggs A."/>
            <person name="Gujja S."/>
            <person name="Hansen M."/>
            <person name="Howarth C."/>
            <person name="Imamovic A."/>
            <person name="Larimer J."/>
            <person name="McCowen C."/>
            <person name="Montmayeur A."/>
            <person name="Murphy C."/>
            <person name="Neiman D."/>
            <person name="Pearson M."/>
            <person name="Priest M."/>
            <person name="Roberts A."/>
            <person name="Saif S."/>
            <person name="Shea T."/>
            <person name="Sisk P."/>
            <person name="Sykes S."/>
            <person name="Wortman J."/>
            <person name="Nusbaum C."/>
            <person name="Birren B."/>
        </authorList>
    </citation>
    <scope>NUCLEOTIDE SEQUENCE [LARGE SCALE GENOMIC DNA]</scope>
    <source>
        <strain evidence="3 4">VS20</strain>
    </source>
</reference>
<dbReference type="EMBL" id="JH767133">
    <property type="protein sequence ID" value="EQC41769.1"/>
    <property type="molecule type" value="Genomic_DNA"/>
</dbReference>
<accession>T0QU81</accession>
<evidence type="ECO:0000259" key="2">
    <source>
        <dbReference type="Pfam" id="PF10988"/>
    </source>
</evidence>
<evidence type="ECO:0000313" key="4">
    <source>
        <dbReference type="Proteomes" id="UP000030762"/>
    </source>
</evidence>
<dbReference type="InParanoid" id="T0QU81"/>
<dbReference type="PANTHER" id="PTHR39200:SF1">
    <property type="entry name" value="AUTO-TRANSPORTER ADHESIN HEAD GIN DOMAIN-CONTAINING PROTEIN-RELATED"/>
    <property type="match status" value="1"/>
</dbReference>
<evidence type="ECO:0000313" key="3">
    <source>
        <dbReference type="EMBL" id="EQC41769.1"/>
    </source>
</evidence>
<dbReference type="eggNOG" id="ENOG502SCJU">
    <property type="taxonomic scope" value="Eukaryota"/>
</dbReference>
<dbReference type="Pfam" id="PF10988">
    <property type="entry name" value="DUF2807"/>
    <property type="match status" value="1"/>
</dbReference>
<dbReference type="OMA" id="KFQQRRI"/>
<dbReference type="GeneID" id="19941359"/>
<dbReference type="OrthoDB" id="69971at2759"/>